<dbReference type="AlphaFoldDB" id="A0A8T2U3R5"/>
<protein>
    <submittedName>
        <fullName evidence="1">Uncharacterized protein</fullName>
    </submittedName>
</protein>
<dbReference type="Proteomes" id="UP000825935">
    <property type="component" value="Chromosome 9"/>
</dbReference>
<gene>
    <name evidence="1" type="ORF">KP509_09G042400</name>
</gene>
<accession>A0A8T2U3R5</accession>
<organism evidence="1 2">
    <name type="scientific">Ceratopteris richardii</name>
    <name type="common">Triangle waterfern</name>
    <dbReference type="NCBI Taxonomy" id="49495"/>
    <lineage>
        <taxon>Eukaryota</taxon>
        <taxon>Viridiplantae</taxon>
        <taxon>Streptophyta</taxon>
        <taxon>Embryophyta</taxon>
        <taxon>Tracheophyta</taxon>
        <taxon>Polypodiopsida</taxon>
        <taxon>Polypodiidae</taxon>
        <taxon>Polypodiales</taxon>
        <taxon>Pteridineae</taxon>
        <taxon>Pteridaceae</taxon>
        <taxon>Parkerioideae</taxon>
        <taxon>Ceratopteris</taxon>
    </lineage>
</organism>
<dbReference type="EMBL" id="CM035414">
    <property type="protein sequence ID" value="KAH7429338.1"/>
    <property type="molecule type" value="Genomic_DNA"/>
</dbReference>
<evidence type="ECO:0000313" key="1">
    <source>
        <dbReference type="EMBL" id="KAH7429338.1"/>
    </source>
</evidence>
<comment type="caution">
    <text evidence="1">The sequence shown here is derived from an EMBL/GenBank/DDBJ whole genome shotgun (WGS) entry which is preliminary data.</text>
</comment>
<proteinExistence type="predicted"/>
<evidence type="ECO:0000313" key="2">
    <source>
        <dbReference type="Proteomes" id="UP000825935"/>
    </source>
</evidence>
<name>A0A8T2U3R5_CERRI</name>
<keyword evidence="2" id="KW-1185">Reference proteome</keyword>
<reference evidence="1" key="1">
    <citation type="submission" date="2021-08" db="EMBL/GenBank/DDBJ databases">
        <title>WGS assembly of Ceratopteris richardii.</title>
        <authorList>
            <person name="Marchant D.B."/>
            <person name="Chen G."/>
            <person name="Jenkins J."/>
            <person name="Shu S."/>
            <person name="Leebens-Mack J."/>
            <person name="Grimwood J."/>
            <person name="Schmutz J."/>
            <person name="Soltis P."/>
            <person name="Soltis D."/>
            <person name="Chen Z.-H."/>
        </authorList>
    </citation>
    <scope>NUCLEOTIDE SEQUENCE</scope>
    <source>
        <strain evidence="1">Whitten #5841</strain>
        <tissue evidence="1">Leaf</tissue>
    </source>
</reference>
<sequence>MDALAYAETPLLQSENNGLLLSSFFFSNKDPQGYVRLNAPATVLRKRRTFRLARLPTAKKRSVRVRRKPRFRFLPLRWLLSPLSLLAKLQEAYIALLQATAKKANLIDGISSFPSAQPQPIPSPFRFPIHSRSMAAQERELNRVLSACLARARSQHLAISSSIA</sequence>